<dbReference type="OrthoDB" id="2163420at2759"/>
<protein>
    <submittedName>
        <fullName evidence="2">Uncharacterized protein</fullName>
    </submittedName>
</protein>
<feature type="region of interest" description="Disordered" evidence="1">
    <location>
        <begin position="639"/>
        <end position="660"/>
    </location>
</feature>
<dbReference type="VEuPathDB" id="FungiDB:SPPG_05134"/>
<dbReference type="AlphaFoldDB" id="A0A0L0HFF5"/>
<gene>
    <name evidence="2" type="ORF">SPPG_05134</name>
</gene>
<feature type="region of interest" description="Disordered" evidence="1">
    <location>
        <begin position="172"/>
        <end position="227"/>
    </location>
</feature>
<sequence>MDDPDSPKRCALSQTPSASSSSLPSSSSSDTLSSISTTTTTSCDSCCTSRSSSRSSSPSICSMSTRSLSSQSSLSATGRSTPLSPLSVPGTSFSAERRRAARERLREALASVRRPAQKEGEAGTDMSRETGEDEDVEDETLRKRTSQLGRLSMIAAASGWDIKLRELVMKEANSSNSEEASEIKSPLRHQAEKRRSHSTSIGTHRRQNLEQEGDERPAARRSMSFSRSSMLFSPQCAYAEPDMEDVVNDDINSSQDTIAAEPDHDESKAIEDGENNGSIYNYVLDNSHKLYRRASEYSTIVTAYDERLREIVMEAAKPSLGDRTRRRKSIRSGGNPHLEHVDDWRDWKGNDGSVFPDQSCALSARETVGKQLSRWPNAMDLRRNSSPLAGRERRRTVSMGVGVGSRWSMPLADPGKDKMRTAPSTPVLKAPPGRRRAFAGRAVSVSFAESRITDQDAKPWTAKPWTAKAVDSDDGIDDRGKQTSSETLIGDDVSQVLETIPASPVDSSSPSLQYTKTDTYSEDTPDTTTLLLDSDRSMSLCAEPATYSSMDDINVDRSTVDALPLHEDPASKLPPERNDTLVDMQPDSITSTDPLHDTALTTAIQSLSLTQEPNSTETKLRDRDRDSAVDFGKDALVILPKEADAGHQPSLEDQPEENGEWVDLSDQLYIHFL</sequence>
<feature type="compositionally biased region" description="Basic and acidic residues" evidence="1">
    <location>
        <begin position="95"/>
        <end position="107"/>
    </location>
</feature>
<feature type="region of interest" description="Disordered" evidence="1">
    <location>
        <begin position="469"/>
        <end position="527"/>
    </location>
</feature>
<reference evidence="2 3" key="1">
    <citation type="submission" date="2009-08" db="EMBL/GenBank/DDBJ databases">
        <title>The Genome Sequence of Spizellomyces punctatus strain DAOM BR117.</title>
        <authorList>
            <consortium name="The Broad Institute Genome Sequencing Platform"/>
            <person name="Russ C."/>
            <person name="Cuomo C."/>
            <person name="Shea T."/>
            <person name="Young S.K."/>
            <person name="Zeng Q."/>
            <person name="Koehrsen M."/>
            <person name="Haas B."/>
            <person name="Borodovsky M."/>
            <person name="Guigo R."/>
            <person name="Alvarado L."/>
            <person name="Berlin A."/>
            <person name="Bochicchio J."/>
            <person name="Borenstein D."/>
            <person name="Chapman S."/>
            <person name="Chen Z."/>
            <person name="Engels R."/>
            <person name="Freedman E."/>
            <person name="Gellesch M."/>
            <person name="Goldberg J."/>
            <person name="Griggs A."/>
            <person name="Gujja S."/>
            <person name="Heiman D."/>
            <person name="Hepburn T."/>
            <person name="Howarth C."/>
            <person name="Jen D."/>
            <person name="Larson L."/>
            <person name="Lewis B."/>
            <person name="Mehta T."/>
            <person name="Park D."/>
            <person name="Pearson M."/>
            <person name="Roberts A."/>
            <person name="Saif S."/>
            <person name="Shenoy N."/>
            <person name="Sisk P."/>
            <person name="Stolte C."/>
            <person name="Sykes S."/>
            <person name="Thomson T."/>
            <person name="Walk T."/>
            <person name="White J."/>
            <person name="Yandava C."/>
            <person name="Burger G."/>
            <person name="Gray M.W."/>
            <person name="Holland P.W.H."/>
            <person name="King N."/>
            <person name="Lang F.B.F."/>
            <person name="Roger A.J."/>
            <person name="Ruiz-Trillo I."/>
            <person name="Lander E."/>
            <person name="Nusbaum C."/>
        </authorList>
    </citation>
    <scope>NUCLEOTIDE SEQUENCE [LARGE SCALE GENOMIC DNA]</scope>
    <source>
        <strain evidence="2 3">DAOM BR117</strain>
    </source>
</reference>
<feature type="compositionally biased region" description="Low complexity" evidence="1">
    <location>
        <begin position="10"/>
        <end position="81"/>
    </location>
</feature>
<organism evidence="2 3">
    <name type="scientific">Spizellomyces punctatus (strain DAOM BR117)</name>
    <dbReference type="NCBI Taxonomy" id="645134"/>
    <lineage>
        <taxon>Eukaryota</taxon>
        <taxon>Fungi</taxon>
        <taxon>Fungi incertae sedis</taxon>
        <taxon>Chytridiomycota</taxon>
        <taxon>Chytridiomycota incertae sedis</taxon>
        <taxon>Chytridiomycetes</taxon>
        <taxon>Spizellomycetales</taxon>
        <taxon>Spizellomycetaceae</taxon>
        <taxon>Spizellomyces</taxon>
    </lineage>
</organism>
<feature type="region of interest" description="Disordered" evidence="1">
    <location>
        <begin position="405"/>
        <end position="432"/>
    </location>
</feature>
<proteinExistence type="predicted"/>
<dbReference type="InParanoid" id="A0A0L0HFF5"/>
<evidence type="ECO:0000256" key="1">
    <source>
        <dbReference type="SAM" id="MobiDB-lite"/>
    </source>
</evidence>
<accession>A0A0L0HFF5</accession>
<dbReference type="Proteomes" id="UP000053201">
    <property type="component" value="Unassembled WGS sequence"/>
</dbReference>
<keyword evidence="3" id="KW-1185">Reference proteome</keyword>
<dbReference type="EMBL" id="KQ257457">
    <property type="protein sequence ID" value="KNC99756.1"/>
    <property type="molecule type" value="Genomic_DNA"/>
</dbReference>
<evidence type="ECO:0000313" key="3">
    <source>
        <dbReference type="Proteomes" id="UP000053201"/>
    </source>
</evidence>
<dbReference type="GeneID" id="27688535"/>
<feature type="compositionally biased region" description="Basic and acidic residues" evidence="1">
    <location>
        <begin position="116"/>
        <end position="130"/>
    </location>
</feature>
<name>A0A0L0HFF5_SPIPD</name>
<evidence type="ECO:0000313" key="2">
    <source>
        <dbReference type="EMBL" id="KNC99756.1"/>
    </source>
</evidence>
<feature type="region of interest" description="Disordered" evidence="1">
    <location>
        <begin position="1"/>
        <end position="150"/>
    </location>
</feature>
<feature type="compositionally biased region" description="Polar residues" evidence="1">
    <location>
        <begin position="505"/>
        <end position="518"/>
    </location>
</feature>
<dbReference type="RefSeq" id="XP_016607796.1">
    <property type="nucleotide sequence ID" value="XM_016753363.1"/>
</dbReference>